<dbReference type="GeneID" id="105224176"/>
<reference evidence="1" key="1">
    <citation type="submission" date="2025-05" db="UniProtKB">
        <authorList>
            <consortium name="RefSeq"/>
        </authorList>
    </citation>
    <scope>NUCLEOTIDE SEQUENCE [LARGE SCALE GENOMIC DNA]</scope>
</reference>
<organism evidence="1 2">
    <name type="scientific">Bactrocera dorsalis</name>
    <name type="common">Oriental fruit fly</name>
    <name type="synonym">Dacus dorsalis</name>
    <dbReference type="NCBI Taxonomy" id="27457"/>
    <lineage>
        <taxon>Eukaryota</taxon>
        <taxon>Metazoa</taxon>
        <taxon>Ecdysozoa</taxon>
        <taxon>Arthropoda</taxon>
        <taxon>Hexapoda</taxon>
        <taxon>Insecta</taxon>
        <taxon>Pterygota</taxon>
        <taxon>Neoptera</taxon>
        <taxon>Endopterygota</taxon>
        <taxon>Diptera</taxon>
        <taxon>Brachycera</taxon>
        <taxon>Muscomorpha</taxon>
        <taxon>Tephritoidea</taxon>
        <taxon>Tephritidae</taxon>
        <taxon>Bactrocera</taxon>
        <taxon>Bactrocera</taxon>
    </lineage>
</organism>
<dbReference type="KEGG" id="bdr:105224176"/>
<keyword evidence="1" id="KW-1185">Reference proteome</keyword>
<evidence type="ECO:0000313" key="1">
    <source>
        <dbReference type="Proteomes" id="UP001652620"/>
    </source>
</evidence>
<dbReference type="AlphaFoldDB" id="A0A6I9UZW8"/>
<sequence length="151" mass="17017">MEHCVLLAELSPKNRIMQDVKPHVSESLLFLLRFGSFQCYIFYSNGSYQYCIGNSHLSAISLPSISRSIRHICKLVLEHNNVEISFPNAKEHYNTIKMGFQNKFGIKGVVGAIDCTHVSIIGPSSSSNVIPHEYMNRKGYYSINVEAICDD</sequence>
<proteinExistence type="predicted"/>
<protein>
    <submittedName>
        <fullName evidence="2">Nuclease HARBI1</fullName>
    </submittedName>
</protein>
<dbReference type="OrthoDB" id="8036703at2759"/>
<accession>A0A6I9UZW8</accession>
<dbReference type="InParanoid" id="A0A6I9UZW8"/>
<evidence type="ECO:0000313" key="2">
    <source>
        <dbReference type="RefSeq" id="XP_011200482.2"/>
    </source>
</evidence>
<reference evidence="2" key="2">
    <citation type="submission" date="2025-08" db="UniProtKB">
        <authorList>
            <consortium name="RefSeq"/>
        </authorList>
    </citation>
    <scope>IDENTIFICATION</scope>
    <source>
        <tissue evidence="2">Adult</tissue>
    </source>
</reference>
<dbReference type="RefSeq" id="XP_011200482.2">
    <property type="nucleotide sequence ID" value="XM_011202180.4"/>
</dbReference>
<gene>
    <name evidence="2" type="primary">LOC105224176</name>
</gene>
<name>A0A6I9UZW8_BACDO</name>
<dbReference type="Proteomes" id="UP001652620">
    <property type="component" value="Chromosome 1"/>
</dbReference>